<reference evidence="2 3" key="1">
    <citation type="submission" date="2017-10" db="EMBL/GenBank/DDBJ databases">
        <title>Genome of an Actinobacterium that displays light-enhanced growth.</title>
        <authorList>
            <person name="Maresca J.A."/>
            <person name="Hempel P."/>
            <person name="Shevchenko O."/>
            <person name="Miller K.J."/>
            <person name="Hahn M.W."/>
        </authorList>
    </citation>
    <scope>NUCLEOTIDE SEQUENCE [LARGE SCALE GENOMIC DNA]</scope>
    <source>
        <strain evidence="2 3">MWH-Mo1</strain>
    </source>
</reference>
<evidence type="ECO:0000313" key="3">
    <source>
        <dbReference type="Proteomes" id="UP000246894"/>
    </source>
</evidence>
<protein>
    <recommendedName>
        <fullName evidence="4">Cell wall synthesis protein Wag31</fullName>
    </recommendedName>
</protein>
<gene>
    <name evidence="2" type="ORF">AURMO_01098</name>
</gene>
<dbReference type="EMBL" id="CP023994">
    <property type="protein sequence ID" value="AWR21692.1"/>
    <property type="molecule type" value="Genomic_DNA"/>
</dbReference>
<dbReference type="RefSeq" id="WP_162532682.1">
    <property type="nucleotide sequence ID" value="NZ_CP023994.1"/>
</dbReference>
<feature type="coiled-coil region" evidence="1">
    <location>
        <begin position="251"/>
        <end position="307"/>
    </location>
</feature>
<dbReference type="KEGG" id="aum:AURMO_01098"/>
<proteinExistence type="predicted"/>
<organism evidence="2 3">
    <name type="scientific">Aurantimicrobium photophilum</name>
    <dbReference type="NCBI Taxonomy" id="1987356"/>
    <lineage>
        <taxon>Bacteria</taxon>
        <taxon>Bacillati</taxon>
        <taxon>Actinomycetota</taxon>
        <taxon>Actinomycetes</taxon>
        <taxon>Micrococcales</taxon>
        <taxon>Microbacteriaceae</taxon>
        <taxon>Aurantimicrobium</taxon>
    </lineage>
</organism>
<keyword evidence="1" id="KW-0175">Coiled coil</keyword>
<name>A0A2Z3S6B9_9MICO</name>
<dbReference type="Pfam" id="PF05103">
    <property type="entry name" value="DivIVA"/>
    <property type="match status" value="1"/>
</dbReference>
<evidence type="ECO:0000313" key="2">
    <source>
        <dbReference type="EMBL" id="AWR21692.1"/>
    </source>
</evidence>
<feature type="coiled-coil region" evidence="1">
    <location>
        <begin position="110"/>
        <end position="137"/>
    </location>
</feature>
<evidence type="ECO:0000256" key="1">
    <source>
        <dbReference type="SAM" id="Coils"/>
    </source>
</evidence>
<dbReference type="Proteomes" id="UP000246894">
    <property type="component" value="Chromosome"/>
</dbReference>
<sequence length="363" mass="39955">MATEESFSRVLRGYDPAEVDPLIQKLRRELLTANTLRDETSLALKQSEARIAELELEVGLRGTPTVQGLSTSLNNKLKKADKLAAGIVKRAESDALFIRSAAEKTSSQFIEAARDDYERARTEAQALSASMAEQARELSENIIAAARTEAAAIVASGQEEAQRLRGEAATVAANLRAETRNEIARMTAEAHREAEELKLILVTNRDPNISVDEEIVSLLKLNADGAAVRAEMEQELQTRHQESLMQTDKYIGAAEAQLATARTRQRTLEAELDALENASKLQSEQILEQARLQAAKHVEHADKLARKKISDAEKYVAAVIASIYSHIEGIRAERESVAAFFDALRLELQNSLGDAVTTKKLDR</sequence>
<dbReference type="AlphaFoldDB" id="A0A2Z3S6B9"/>
<accession>A0A2Z3S6B9</accession>
<keyword evidence="3" id="KW-1185">Reference proteome</keyword>
<dbReference type="InterPro" id="IPR007793">
    <property type="entry name" value="DivIVA_fam"/>
</dbReference>
<evidence type="ECO:0008006" key="4">
    <source>
        <dbReference type="Google" id="ProtNLM"/>
    </source>
</evidence>